<feature type="domain" description="HTH CENPB-type" evidence="6">
    <location>
        <begin position="71"/>
        <end position="142"/>
    </location>
</feature>
<dbReference type="CDD" id="cd09274">
    <property type="entry name" value="RNase_HI_RT_Ty3"/>
    <property type="match status" value="1"/>
</dbReference>
<evidence type="ECO:0000256" key="2">
    <source>
        <dbReference type="ARBA" id="ARBA00023125"/>
    </source>
</evidence>
<feature type="domain" description="Integrase catalytic" evidence="5">
    <location>
        <begin position="504"/>
        <end position="617"/>
    </location>
</feature>
<evidence type="ECO:0008006" key="9">
    <source>
        <dbReference type="Google" id="ProtNLM"/>
    </source>
</evidence>
<dbReference type="PROSITE" id="PS51253">
    <property type="entry name" value="HTH_CENPB"/>
    <property type="match status" value="1"/>
</dbReference>
<evidence type="ECO:0000259" key="5">
    <source>
        <dbReference type="PROSITE" id="PS50994"/>
    </source>
</evidence>
<dbReference type="InterPro" id="IPR041577">
    <property type="entry name" value="RT_RNaseH_2"/>
</dbReference>
<evidence type="ECO:0000313" key="8">
    <source>
        <dbReference type="Proteomes" id="UP001235939"/>
    </source>
</evidence>
<keyword evidence="8" id="KW-1185">Reference proteome</keyword>
<organism evidence="7 8">
    <name type="scientific">Cordylochernes scorpioides</name>
    <dbReference type="NCBI Taxonomy" id="51811"/>
    <lineage>
        <taxon>Eukaryota</taxon>
        <taxon>Metazoa</taxon>
        <taxon>Ecdysozoa</taxon>
        <taxon>Arthropoda</taxon>
        <taxon>Chelicerata</taxon>
        <taxon>Arachnida</taxon>
        <taxon>Pseudoscorpiones</taxon>
        <taxon>Cheliferoidea</taxon>
        <taxon>Chernetidae</taxon>
        <taxon>Cordylochernes</taxon>
    </lineage>
</organism>
<keyword evidence="3" id="KW-0511">Multifunctional enzyme</keyword>
<comment type="subcellular location">
    <subcellularLocation>
        <location evidence="1">Nucleus</location>
    </subcellularLocation>
</comment>
<dbReference type="SMART" id="SM00674">
    <property type="entry name" value="CENPB"/>
    <property type="match status" value="1"/>
</dbReference>
<dbReference type="PANTHER" id="PTHR37984">
    <property type="entry name" value="PROTEIN CBG26694"/>
    <property type="match status" value="1"/>
</dbReference>
<dbReference type="InterPro" id="IPR043128">
    <property type="entry name" value="Rev_trsase/Diguanyl_cyclase"/>
</dbReference>
<dbReference type="InterPro" id="IPR009057">
    <property type="entry name" value="Homeodomain-like_sf"/>
</dbReference>
<dbReference type="Gene3D" id="3.30.70.270">
    <property type="match status" value="2"/>
</dbReference>
<evidence type="ECO:0000259" key="4">
    <source>
        <dbReference type="PROSITE" id="PS50878"/>
    </source>
</evidence>
<dbReference type="PANTHER" id="PTHR37984:SF5">
    <property type="entry name" value="PROTEIN NYNRIN-LIKE"/>
    <property type="match status" value="1"/>
</dbReference>
<dbReference type="Gene3D" id="3.30.420.10">
    <property type="entry name" value="Ribonuclease H-like superfamily/Ribonuclease H"/>
    <property type="match status" value="2"/>
</dbReference>
<dbReference type="Gene3D" id="3.10.10.10">
    <property type="entry name" value="HIV Type 1 Reverse Transcriptase, subunit A, domain 1"/>
    <property type="match status" value="1"/>
</dbReference>
<dbReference type="CDD" id="cd01647">
    <property type="entry name" value="RT_LTR"/>
    <property type="match status" value="1"/>
</dbReference>
<dbReference type="Pfam" id="PF03184">
    <property type="entry name" value="DDE_1"/>
    <property type="match status" value="1"/>
</dbReference>
<reference evidence="7 8" key="1">
    <citation type="submission" date="2022-01" db="EMBL/GenBank/DDBJ databases">
        <title>A chromosomal length assembly of Cordylochernes scorpioides.</title>
        <authorList>
            <person name="Zeh D."/>
            <person name="Zeh J."/>
        </authorList>
    </citation>
    <scope>NUCLEOTIDE SEQUENCE [LARGE SCALE GENOMIC DNA]</scope>
    <source>
        <strain evidence="7">IN4F17</strain>
        <tissue evidence="7">Whole Body</tissue>
    </source>
</reference>
<dbReference type="InterPro" id="IPR012337">
    <property type="entry name" value="RNaseH-like_sf"/>
</dbReference>
<dbReference type="Pfam" id="PF00078">
    <property type="entry name" value="RVT_1"/>
    <property type="match status" value="1"/>
</dbReference>
<evidence type="ECO:0000256" key="3">
    <source>
        <dbReference type="ARBA" id="ARBA00023268"/>
    </source>
</evidence>
<dbReference type="Proteomes" id="UP001235939">
    <property type="component" value="Chromosome 03"/>
</dbReference>
<dbReference type="PROSITE" id="PS50994">
    <property type="entry name" value="INTEGRASE"/>
    <property type="match status" value="1"/>
</dbReference>
<dbReference type="SUPFAM" id="SSF56672">
    <property type="entry name" value="DNA/RNA polymerases"/>
    <property type="match status" value="1"/>
</dbReference>
<evidence type="ECO:0000313" key="7">
    <source>
        <dbReference type="EMBL" id="UYV64966.1"/>
    </source>
</evidence>
<dbReference type="InterPro" id="IPR050951">
    <property type="entry name" value="Retrovirus_Pol_polyprotein"/>
</dbReference>
<sequence>MASKEERQKRGKYRILKLGEKLDVLSDIKKGLSYTTIMQKYKISKTTVYDIKRSELKLTKFVDSTEKDVKKFSQVKNPLYENVDKAVNIWYESQRLSGVPIRGIELQTAASHFASKLNNPTFKASGGWLSRYRARHNLKNKRVVGEAFSDDEDAANRFKDDFHKLMTDEKYELFQIYNADETGVYWNSQFQENKLRVAPDQVKALLLVDNSPAHPIELISNDGNIKCKFLPPNATSVLQPMDQGVIVAFKRLYKRRQLESCLLFSSVADQPNNSVGEQTFSNLKKYDIKKAIFNFGNSWDEIKSSTIRNGWKILLEHKNISDLETAGDALQLSEDESDEDEQEIRWLEQLFQRARIEVNQESINEWIDIDLDDPGHNVLSNDDIVEAVFEQFGAGCSQMRSVESLDVALKYLEKRTEPEMLASYNTINSLRTMLMREEEALLARWQLFLSSFEMNINHRSGKDLQDADALSRLAIDSPTDPNESILWTNHQSIDLKLGDNNKWAIIDKLFRTTYENLKKVRTIITDQGKSFVHGKFPEWAKSKNIRLIKTTPYHPAGNGLAERTIREINTLISKEDGKNKFDVPTLNTPLVEITTTSDKIITLRPYRVPYCDLKEIQNQVAEMLKHNIIEWSYSPFASPVTLVTKRDITKRFCLDYRKLNDIIQPDIHPFPLIDSVLDKLSRAKIFSSADIASAYWQVEIAPESRPLLTFVTPDGQYQWTRLPFGLKNSPQIYERAISQIIQKHNLQYIEHYFDDFIIFSESPEEHIQHLTIFFEVCQAENVRLNYKKCAFFKTPIEFIGYTISAGTYTPQLRNLDTINAIKPPYNQKSLQSFLDAVNVYNKFIPNYARLRTPLNNLLEKGVKWHWSDACQQAFETLKQSLTTQPVLHLFQEGLPCQLYCDASTQGIAGILKQVYPNNQIHPVKYYSRALRPHEQNYTISELECLAIIESVEKFRIYLTGTKFTIFSDHHALQWLKSIKNPTGRLFRWSLRLYAYDYEIRYIKGIQQYEADLLSRNPFCGFLDADTIKIHQNNTPTHPHITQDTNGLHTITRKGVTKILNPEKLRSTLLNKLTKHPKGPTYGELGQTPSATKPFDLLSIDTVSGFAKYGNSKTHLHVIVDHMTRYAWTFPSKSTSTLIYIQAIEKGISIRLSKTLTLGSSTFVHLREVPKIPNSPWHTTLEHN</sequence>
<dbReference type="InterPro" id="IPR006600">
    <property type="entry name" value="HTH_CenpB_DNA-bd_dom"/>
</dbReference>
<dbReference type="SUPFAM" id="SSF46689">
    <property type="entry name" value="Homeodomain-like"/>
    <property type="match status" value="1"/>
</dbReference>
<evidence type="ECO:0000256" key="1">
    <source>
        <dbReference type="ARBA" id="ARBA00004123"/>
    </source>
</evidence>
<dbReference type="InterPro" id="IPR001584">
    <property type="entry name" value="Integrase_cat-core"/>
</dbReference>
<dbReference type="Gene3D" id="1.10.10.60">
    <property type="entry name" value="Homeodomain-like"/>
    <property type="match status" value="1"/>
</dbReference>
<dbReference type="InterPro" id="IPR043502">
    <property type="entry name" value="DNA/RNA_pol_sf"/>
</dbReference>
<name>A0ABY6K9P3_9ARAC</name>
<dbReference type="InterPro" id="IPR004875">
    <property type="entry name" value="DDE_SF_endonuclease_dom"/>
</dbReference>
<dbReference type="Pfam" id="PF03221">
    <property type="entry name" value="HTH_Tnp_Tc5"/>
    <property type="match status" value="1"/>
</dbReference>
<dbReference type="EMBL" id="CP092865">
    <property type="protein sequence ID" value="UYV64966.1"/>
    <property type="molecule type" value="Genomic_DNA"/>
</dbReference>
<keyword evidence="2" id="KW-0238">DNA-binding</keyword>
<dbReference type="PROSITE" id="PS50878">
    <property type="entry name" value="RT_POL"/>
    <property type="match status" value="1"/>
</dbReference>
<protein>
    <recommendedName>
        <fullName evidence="9">Reverse transcriptase</fullName>
    </recommendedName>
</protein>
<gene>
    <name evidence="7" type="ORF">LAZ67_3002583</name>
</gene>
<dbReference type="SUPFAM" id="SSF53098">
    <property type="entry name" value="Ribonuclease H-like"/>
    <property type="match status" value="2"/>
</dbReference>
<proteinExistence type="predicted"/>
<feature type="domain" description="Reverse transcriptase" evidence="4">
    <location>
        <begin position="624"/>
        <end position="803"/>
    </location>
</feature>
<dbReference type="InterPro" id="IPR036397">
    <property type="entry name" value="RNaseH_sf"/>
</dbReference>
<evidence type="ECO:0000259" key="6">
    <source>
        <dbReference type="PROSITE" id="PS51253"/>
    </source>
</evidence>
<accession>A0ABY6K9P3</accession>
<dbReference type="InterPro" id="IPR000477">
    <property type="entry name" value="RT_dom"/>
</dbReference>
<dbReference type="Pfam" id="PF17919">
    <property type="entry name" value="RT_RNaseH_2"/>
    <property type="match status" value="1"/>
</dbReference>